<dbReference type="Pfam" id="PF00440">
    <property type="entry name" value="TetR_N"/>
    <property type="match status" value="1"/>
</dbReference>
<dbReference type="InterPro" id="IPR050109">
    <property type="entry name" value="HTH-type_TetR-like_transc_reg"/>
</dbReference>
<reference evidence="4 5" key="1">
    <citation type="submission" date="2017-07" db="EMBL/GenBank/DDBJ databases">
        <title>Fictibacillus sp. nov. GDSW-R2A3 Genome sequencing and assembly.</title>
        <authorList>
            <person name="Mayilraj S."/>
        </authorList>
    </citation>
    <scope>NUCLEOTIDE SEQUENCE [LARGE SCALE GENOMIC DNA]</scope>
    <source>
        <strain evidence="4 5">GDSW-R2A3</strain>
    </source>
</reference>
<dbReference type="InterPro" id="IPR036271">
    <property type="entry name" value="Tet_transcr_reg_TetR-rel_C_sf"/>
</dbReference>
<dbReference type="PROSITE" id="PS50977">
    <property type="entry name" value="HTH_TETR_2"/>
    <property type="match status" value="1"/>
</dbReference>
<dbReference type="InterPro" id="IPR001647">
    <property type="entry name" value="HTH_TetR"/>
</dbReference>
<dbReference type="RefSeq" id="WP_094252358.1">
    <property type="nucleotide sequence ID" value="NZ_JBHLXL010000001.1"/>
</dbReference>
<dbReference type="InterPro" id="IPR023772">
    <property type="entry name" value="DNA-bd_HTH_TetR-type_CS"/>
</dbReference>
<dbReference type="Proteomes" id="UP000215059">
    <property type="component" value="Unassembled WGS sequence"/>
</dbReference>
<gene>
    <name evidence="4" type="ORF">CGZ90_10070</name>
</gene>
<dbReference type="PRINTS" id="PR00455">
    <property type="entry name" value="HTHTETR"/>
</dbReference>
<keyword evidence="1 2" id="KW-0238">DNA-binding</keyword>
<feature type="domain" description="HTH tetR-type" evidence="3">
    <location>
        <begin position="6"/>
        <end position="66"/>
    </location>
</feature>
<dbReference type="Gene3D" id="1.10.357.10">
    <property type="entry name" value="Tetracycline Repressor, domain 2"/>
    <property type="match status" value="1"/>
</dbReference>
<dbReference type="NCBIfam" id="NF037937">
    <property type="entry name" value="septum_RefZ"/>
    <property type="match status" value="1"/>
</dbReference>
<dbReference type="EMBL" id="NOII01000002">
    <property type="protein sequence ID" value="OYD58217.1"/>
    <property type="molecule type" value="Genomic_DNA"/>
</dbReference>
<evidence type="ECO:0000313" key="4">
    <source>
        <dbReference type="EMBL" id="OYD58217.1"/>
    </source>
</evidence>
<dbReference type="PANTHER" id="PTHR30055">
    <property type="entry name" value="HTH-TYPE TRANSCRIPTIONAL REGULATOR RUTR"/>
    <property type="match status" value="1"/>
</dbReference>
<dbReference type="SUPFAM" id="SSF48498">
    <property type="entry name" value="Tetracyclin repressor-like, C-terminal domain"/>
    <property type="match status" value="1"/>
</dbReference>
<keyword evidence="5" id="KW-1185">Reference proteome</keyword>
<name>A0A235FB88_9BACL</name>
<dbReference type="GO" id="GO:0003700">
    <property type="term" value="F:DNA-binding transcription factor activity"/>
    <property type="evidence" value="ECO:0007669"/>
    <property type="project" value="TreeGrafter"/>
</dbReference>
<dbReference type="PANTHER" id="PTHR30055:SF199">
    <property type="entry name" value="HTH-TYPE TRANSCRIPTIONAL REGULATOR YTTP-RELATED"/>
    <property type="match status" value="1"/>
</dbReference>
<accession>A0A235FB88</accession>
<evidence type="ECO:0000256" key="2">
    <source>
        <dbReference type="PROSITE-ProRule" id="PRU00335"/>
    </source>
</evidence>
<proteinExistence type="predicted"/>
<sequence>MKTASPGTKAKICEAAISLFTSQGFRGTTIRQIAQKADVNIALISYHFGGKKGLLEELVMSFYEGYVRRLEVVYHTSTKETARGALMELTEKLLSYQKNNLELARFVHREMTLDSTLIRELMSTYLAKEKYYLNAFFEKGIKRREFKRQSVDLLSVQYKEMIVLPFLQPLYLTEVFHLPVGENVFYRDYQKWINSWIERFVCVPEKKPSILSNVLFGSVQEKWGG</sequence>
<dbReference type="SUPFAM" id="SSF46689">
    <property type="entry name" value="Homeodomain-like"/>
    <property type="match status" value="1"/>
</dbReference>
<evidence type="ECO:0000256" key="1">
    <source>
        <dbReference type="ARBA" id="ARBA00023125"/>
    </source>
</evidence>
<dbReference type="InterPro" id="IPR009057">
    <property type="entry name" value="Homeodomain-like_sf"/>
</dbReference>
<dbReference type="AlphaFoldDB" id="A0A235FB88"/>
<evidence type="ECO:0000259" key="3">
    <source>
        <dbReference type="PROSITE" id="PS50977"/>
    </source>
</evidence>
<evidence type="ECO:0000313" key="5">
    <source>
        <dbReference type="Proteomes" id="UP000215059"/>
    </source>
</evidence>
<feature type="DNA-binding region" description="H-T-H motif" evidence="2">
    <location>
        <begin position="29"/>
        <end position="48"/>
    </location>
</feature>
<comment type="caution">
    <text evidence="4">The sequence shown here is derived from an EMBL/GenBank/DDBJ whole genome shotgun (WGS) entry which is preliminary data.</text>
</comment>
<dbReference type="PROSITE" id="PS01081">
    <property type="entry name" value="HTH_TETR_1"/>
    <property type="match status" value="1"/>
</dbReference>
<dbReference type="GO" id="GO:0000976">
    <property type="term" value="F:transcription cis-regulatory region binding"/>
    <property type="evidence" value="ECO:0007669"/>
    <property type="project" value="TreeGrafter"/>
</dbReference>
<dbReference type="OrthoDB" id="9789566at2"/>
<protein>
    <recommendedName>
        <fullName evidence="3">HTH tetR-type domain-containing protein</fullName>
    </recommendedName>
</protein>
<organism evidence="4 5">
    <name type="scientific">Fictibacillus aquaticus</name>
    <dbReference type="NCBI Taxonomy" id="2021314"/>
    <lineage>
        <taxon>Bacteria</taxon>
        <taxon>Bacillati</taxon>
        <taxon>Bacillota</taxon>
        <taxon>Bacilli</taxon>
        <taxon>Bacillales</taxon>
        <taxon>Fictibacillaceae</taxon>
        <taxon>Fictibacillus</taxon>
    </lineage>
</organism>